<proteinExistence type="predicted"/>
<reference evidence="9 10" key="1">
    <citation type="submission" date="2020-08" db="EMBL/GenBank/DDBJ databases">
        <title>Genome public.</title>
        <authorList>
            <person name="Liu C."/>
            <person name="Sun Q."/>
        </authorList>
    </citation>
    <scope>NUCLEOTIDE SEQUENCE [LARGE SCALE GENOMIC DNA]</scope>
    <source>
        <strain evidence="9 10">NSJ-46</strain>
    </source>
</reference>
<dbReference type="NCBIfam" id="NF007033">
    <property type="entry name" value="PRK09496.1-5"/>
    <property type="match status" value="1"/>
</dbReference>
<dbReference type="Proteomes" id="UP000657421">
    <property type="component" value="Unassembled WGS sequence"/>
</dbReference>
<evidence type="ECO:0000259" key="8">
    <source>
        <dbReference type="PROSITE" id="PS51202"/>
    </source>
</evidence>
<sequence>MKIIIAGDGKVGNMLTNQLSAEGHDITLVDSNPEVLEASIENYDVMTVQGNCASMAVLSQAGIQETDLLIAATSADEVNLLCCMTAHGMKQGIHTIARIRNPEYSDQIYKMRDTFALSLVVNPEKQAAVEIERLLKFPGFLHREAFVGGRVEIAEIRLDASNKLCNVPLTRLDSIVKCRVLVCAVLRNGSVVTPDGNFVLKAGDRVFVTAPTNNLAILLNNTGIITKKVKNVMICGGSKIGFYLAQRLQKSGMSVKIIEQRKERCIQLASLLPNVTVIQGDASSQALLYSEKIEEMDALVTLTGLDEMNMIIAMYGKKCGVSQIITKVGRRRNGNLLDELELGSVVCPKELCCNNIVRYVRAMENQTGAAITVHTIADGKAEAMEFRVNEKAIHCNEPLKALRIRKNVLIACITHGGQIEIPNGNSCFTPGDSVVVVTSSDRVLYQLDDIFE</sequence>
<keyword evidence="6" id="KW-0406">Ion transport</keyword>
<organism evidence="9 10">
    <name type="scientific">Jingyaoa shaoxingensis</name>
    <dbReference type="NCBI Taxonomy" id="2763671"/>
    <lineage>
        <taxon>Bacteria</taxon>
        <taxon>Bacillati</taxon>
        <taxon>Bacillota</taxon>
        <taxon>Clostridia</taxon>
        <taxon>Lachnospirales</taxon>
        <taxon>Lachnospiraceae</taxon>
        <taxon>Jingyaoa</taxon>
    </lineage>
</organism>
<evidence type="ECO:0000313" key="10">
    <source>
        <dbReference type="Proteomes" id="UP000657421"/>
    </source>
</evidence>
<dbReference type="PANTHER" id="PTHR43833">
    <property type="entry name" value="POTASSIUM CHANNEL PROTEIN 2-RELATED-RELATED"/>
    <property type="match status" value="1"/>
</dbReference>
<dbReference type="Gene3D" id="3.40.50.720">
    <property type="entry name" value="NAD(P)-binding Rossmann-like Domain"/>
    <property type="match status" value="2"/>
</dbReference>
<keyword evidence="10" id="KW-1185">Reference proteome</keyword>
<evidence type="ECO:0000256" key="6">
    <source>
        <dbReference type="ARBA" id="ARBA00023065"/>
    </source>
</evidence>
<dbReference type="InterPro" id="IPR050721">
    <property type="entry name" value="Trk_Ktr_HKT_K-transport"/>
</dbReference>
<name>A0ABR7N9G7_9FIRM</name>
<evidence type="ECO:0000256" key="4">
    <source>
        <dbReference type="ARBA" id="ARBA00022958"/>
    </source>
</evidence>
<dbReference type="Pfam" id="PF02254">
    <property type="entry name" value="TrkA_N"/>
    <property type="match status" value="2"/>
</dbReference>
<feature type="domain" description="RCK C-terminal" evidence="8">
    <location>
        <begin position="141"/>
        <end position="224"/>
    </location>
</feature>
<dbReference type="PRINTS" id="PR00335">
    <property type="entry name" value="KUPTAKETRKA"/>
</dbReference>
<dbReference type="InterPro" id="IPR006036">
    <property type="entry name" value="K_uptake_TrkA"/>
</dbReference>
<dbReference type="InterPro" id="IPR036721">
    <property type="entry name" value="RCK_C_sf"/>
</dbReference>
<protein>
    <recommendedName>
        <fullName evidence="1">Trk system potassium uptake protein TrkA</fullName>
    </recommendedName>
</protein>
<dbReference type="InterPro" id="IPR036291">
    <property type="entry name" value="NAD(P)-bd_dom_sf"/>
</dbReference>
<dbReference type="Gene3D" id="3.30.70.1450">
    <property type="entry name" value="Regulator of K+ conductance, C-terminal domain"/>
    <property type="match status" value="2"/>
</dbReference>
<evidence type="ECO:0000259" key="7">
    <source>
        <dbReference type="PROSITE" id="PS51201"/>
    </source>
</evidence>
<evidence type="ECO:0000256" key="1">
    <source>
        <dbReference type="ARBA" id="ARBA00017378"/>
    </source>
</evidence>
<evidence type="ECO:0000313" key="9">
    <source>
        <dbReference type="EMBL" id="MBC8573048.1"/>
    </source>
</evidence>
<accession>A0ABR7N9G7</accession>
<dbReference type="NCBIfam" id="NF007039">
    <property type="entry name" value="PRK09496.3-2"/>
    <property type="match status" value="1"/>
</dbReference>
<keyword evidence="5" id="KW-0520">NAD</keyword>
<comment type="caution">
    <text evidence="9">The sequence shown here is derived from an EMBL/GenBank/DDBJ whole genome shotgun (WGS) entry which is preliminary data.</text>
</comment>
<evidence type="ECO:0000256" key="2">
    <source>
        <dbReference type="ARBA" id="ARBA00022448"/>
    </source>
</evidence>
<dbReference type="RefSeq" id="WP_249308077.1">
    <property type="nucleotide sequence ID" value="NZ_JACRSZ010000007.1"/>
</dbReference>
<evidence type="ECO:0000256" key="3">
    <source>
        <dbReference type="ARBA" id="ARBA00022538"/>
    </source>
</evidence>
<keyword evidence="2" id="KW-0813">Transport</keyword>
<keyword evidence="4" id="KW-0630">Potassium</keyword>
<dbReference type="Pfam" id="PF02080">
    <property type="entry name" value="TrkA_C"/>
    <property type="match status" value="2"/>
</dbReference>
<feature type="domain" description="RCK N-terminal" evidence="7">
    <location>
        <begin position="1"/>
        <end position="118"/>
    </location>
</feature>
<gene>
    <name evidence="9" type="primary">trkA</name>
    <name evidence="9" type="ORF">H8716_08130</name>
</gene>
<dbReference type="PROSITE" id="PS51201">
    <property type="entry name" value="RCK_N"/>
    <property type="match status" value="2"/>
</dbReference>
<keyword evidence="3" id="KW-0633">Potassium transport</keyword>
<dbReference type="EMBL" id="JACRSZ010000007">
    <property type="protein sequence ID" value="MBC8573048.1"/>
    <property type="molecule type" value="Genomic_DNA"/>
</dbReference>
<dbReference type="PANTHER" id="PTHR43833:SF5">
    <property type="entry name" value="TRK SYSTEM POTASSIUM UPTAKE PROTEIN TRKA"/>
    <property type="match status" value="1"/>
</dbReference>
<dbReference type="InterPro" id="IPR003148">
    <property type="entry name" value="RCK_N"/>
</dbReference>
<evidence type="ECO:0000256" key="5">
    <source>
        <dbReference type="ARBA" id="ARBA00023027"/>
    </source>
</evidence>
<dbReference type="PROSITE" id="PS51202">
    <property type="entry name" value="RCK_C"/>
    <property type="match status" value="2"/>
</dbReference>
<feature type="domain" description="RCK N-terminal" evidence="7">
    <location>
        <begin position="229"/>
        <end position="347"/>
    </location>
</feature>
<feature type="domain" description="RCK C-terminal" evidence="8">
    <location>
        <begin position="371"/>
        <end position="452"/>
    </location>
</feature>
<dbReference type="InterPro" id="IPR006037">
    <property type="entry name" value="RCK_C"/>
</dbReference>
<dbReference type="SUPFAM" id="SSF116726">
    <property type="entry name" value="TrkA C-terminal domain-like"/>
    <property type="match status" value="2"/>
</dbReference>
<dbReference type="SUPFAM" id="SSF51735">
    <property type="entry name" value="NAD(P)-binding Rossmann-fold domains"/>
    <property type="match status" value="2"/>
</dbReference>